<gene>
    <name evidence="2" type="ORF">BJ322DRAFT_1114054</name>
</gene>
<sequence length="442" mass="49118">MISRGNRGPFGHPGPHRGGRTSNSFERAKSDSACKDLYEGLDEVSTDVIHKPFLDPRASRKDIKPQNLVCLGSYTWIEGTVASIIVPGSPRIWVEKPLPICVPLDHGCDFIDQNGHRMGSRTLFPLIRAVQDVESQSGTKEKDKFDWSSADFVTDRNGLRKLLRWIIARPGDPPRDFRIDLQLAGSKTVLMNRWEQFAKQQGGSRHSYGFNFEETMTIPSPGCERGTGYHRIVTYDFDGLKMVVRFEVDACLSPKDPGSKATKKRRGVVDGDPEDDLLGALSGLSIGTNTRSSGVLPPSPLTTTDLKISRAGTQVPQSNLIEMTARSEASAARFDWSEAYPQLYLSQTPYHYLAVHRGGTFFSLAKREIGKQDLVAIERRAQLGFKRLRKVLGEIQTRVKKGGANGRISIVCNDGVLKVHERTSKESCLSDDSLALFERKQV</sequence>
<proteinExistence type="predicted"/>
<name>A0A9P6H3L6_9AGAM</name>
<evidence type="ECO:0008006" key="4">
    <source>
        <dbReference type="Google" id="ProtNLM"/>
    </source>
</evidence>
<comment type="caution">
    <text evidence="2">The sequence shown here is derived from an EMBL/GenBank/DDBJ whole genome shotgun (WGS) entry which is preliminary data.</text>
</comment>
<dbReference type="EMBL" id="WIUZ02000022">
    <property type="protein sequence ID" value="KAF9778717.1"/>
    <property type="molecule type" value="Genomic_DNA"/>
</dbReference>
<dbReference type="PANTHER" id="PTHR35179:SF2">
    <property type="entry name" value="START DOMAIN-CONTAINING PROTEIN"/>
    <property type="match status" value="1"/>
</dbReference>
<accession>A0A9P6H3L6</accession>
<protein>
    <recommendedName>
        <fullName evidence="4">Geranylgeranyl pyrophosphate synthetase</fullName>
    </recommendedName>
</protein>
<keyword evidence="3" id="KW-1185">Reference proteome</keyword>
<evidence type="ECO:0000256" key="1">
    <source>
        <dbReference type="SAM" id="MobiDB-lite"/>
    </source>
</evidence>
<dbReference type="PANTHER" id="PTHR35179">
    <property type="entry name" value="PROTEIN CBG02620"/>
    <property type="match status" value="1"/>
</dbReference>
<evidence type="ECO:0000313" key="2">
    <source>
        <dbReference type="EMBL" id="KAF9778717.1"/>
    </source>
</evidence>
<dbReference type="AlphaFoldDB" id="A0A9P6H3L6"/>
<evidence type="ECO:0000313" key="3">
    <source>
        <dbReference type="Proteomes" id="UP000736335"/>
    </source>
</evidence>
<dbReference type="OrthoDB" id="420564at2759"/>
<organism evidence="2 3">
    <name type="scientific">Thelephora terrestris</name>
    <dbReference type="NCBI Taxonomy" id="56493"/>
    <lineage>
        <taxon>Eukaryota</taxon>
        <taxon>Fungi</taxon>
        <taxon>Dikarya</taxon>
        <taxon>Basidiomycota</taxon>
        <taxon>Agaricomycotina</taxon>
        <taxon>Agaricomycetes</taxon>
        <taxon>Thelephorales</taxon>
        <taxon>Thelephoraceae</taxon>
        <taxon>Thelephora</taxon>
    </lineage>
</organism>
<feature type="compositionally biased region" description="Low complexity" evidence="1">
    <location>
        <begin position="1"/>
        <end position="10"/>
    </location>
</feature>
<reference evidence="2" key="2">
    <citation type="submission" date="2020-11" db="EMBL/GenBank/DDBJ databases">
        <authorList>
            <consortium name="DOE Joint Genome Institute"/>
            <person name="Kuo A."/>
            <person name="Miyauchi S."/>
            <person name="Kiss E."/>
            <person name="Drula E."/>
            <person name="Kohler A."/>
            <person name="Sanchez-Garcia M."/>
            <person name="Andreopoulos B."/>
            <person name="Barry K.W."/>
            <person name="Bonito G."/>
            <person name="Buee M."/>
            <person name="Carver A."/>
            <person name="Chen C."/>
            <person name="Cichocki N."/>
            <person name="Clum A."/>
            <person name="Culley D."/>
            <person name="Crous P.W."/>
            <person name="Fauchery L."/>
            <person name="Girlanda M."/>
            <person name="Hayes R."/>
            <person name="Keri Z."/>
            <person name="Labutti K."/>
            <person name="Lipzen A."/>
            <person name="Lombard V."/>
            <person name="Magnuson J."/>
            <person name="Maillard F."/>
            <person name="Morin E."/>
            <person name="Murat C."/>
            <person name="Nolan M."/>
            <person name="Ohm R."/>
            <person name="Pangilinan J."/>
            <person name="Pereira M."/>
            <person name="Perotto S."/>
            <person name="Peter M."/>
            <person name="Riley R."/>
            <person name="Sitrit Y."/>
            <person name="Stielow B."/>
            <person name="Szollosi G."/>
            <person name="Zifcakova L."/>
            <person name="Stursova M."/>
            <person name="Spatafora J.W."/>
            <person name="Tedersoo L."/>
            <person name="Vaario L.-M."/>
            <person name="Yamada A."/>
            <person name="Yan M."/>
            <person name="Wang P."/>
            <person name="Xu J."/>
            <person name="Bruns T."/>
            <person name="Baldrian P."/>
            <person name="Vilgalys R."/>
            <person name="Henrissat B."/>
            <person name="Grigoriev I.V."/>
            <person name="Hibbett D."/>
            <person name="Nagy L.G."/>
            <person name="Martin F.M."/>
        </authorList>
    </citation>
    <scope>NUCLEOTIDE SEQUENCE</scope>
    <source>
        <strain evidence="2">UH-Tt-Lm1</strain>
    </source>
</reference>
<dbReference type="Proteomes" id="UP000736335">
    <property type="component" value="Unassembled WGS sequence"/>
</dbReference>
<feature type="region of interest" description="Disordered" evidence="1">
    <location>
        <begin position="1"/>
        <end position="27"/>
    </location>
</feature>
<reference evidence="2" key="1">
    <citation type="journal article" date="2020" name="Nat. Commun.">
        <title>Large-scale genome sequencing of mycorrhizal fungi provides insights into the early evolution of symbiotic traits.</title>
        <authorList>
            <person name="Miyauchi S."/>
            <person name="Kiss E."/>
            <person name="Kuo A."/>
            <person name="Drula E."/>
            <person name="Kohler A."/>
            <person name="Sanchez-Garcia M."/>
            <person name="Morin E."/>
            <person name="Andreopoulos B."/>
            <person name="Barry K.W."/>
            <person name="Bonito G."/>
            <person name="Buee M."/>
            <person name="Carver A."/>
            <person name="Chen C."/>
            <person name="Cichocki N."/>
            <person name="Clum A."/>
            <person name="Culley D."/>
            <person name="Crous P.W."/>
            <person name="Fauchery L."/>
            <person name="Girlanda M."/>
            <person name="Hayes R.D."/>
            <person name="Keri Z."/>
            <person name="LaButti K."/>
            <person name="Lipzen A."/>
            <person name="Lombard V."/>
            <person name="Magnuson J."/>
            <person name="Maillard F."/>
            <person name="Murat C."/>
            <person name="Nolan M."/>
            <person name="Ohm R.A."/>
            <person name="Pangilinan J."/>
            <person name="Pereira M.F."/>
            <person name="Perotto S."/>
            <person name="Peter M."/>
            <person name="Pfister S."/>
            <person name="Riley R."/>
            <person name="Sitrit Y."/>
            <person name="Stielow J.B."/>
            <person name="Szollosi G."/>
            <person name="Zifcakova L."/>
            <person name="Stursova M."/>
            <person name="Spatafora J.W."/>
            <person name="Tedersoo L."/>
            <person name="Vaario L.M."/>
            <person name="Yamada A."/>
            <person name="Yan M."/>
            <person name="Wang P."/>
            <person name="Xu J."/>
            <person name="Bruns T."/>
            <person name="Baldrian P."/>
            <person name="Vilgalys R."/>
            <person name="Dunand C."/>
            <person name="Henrissat B."/>
            <person name="Grigoriev I.V."/>
            <person name="Hibbett D."/>
            <person name="Nagy L.G."/>
            <person name="Martin F.M."/>
        </authorList>
    </citation>
    <scope>NUCLEOTIDE SEQUENCE</scope>
    <source>
        <strain evidence="2">UH-Tt-Lm1</strain>
    </source>
</reference>